<dbReference type="PROSITE" id="PS50887">
    <property type="entry name" value="GGDEF"/>
    <property type="match status" value="1"/>
</dbReference>
<dbReference type="GO" id="GO:0005886">
    <property type="term" value="C:plasma membrane"/>
    <property type="evidence" value="ECO:0007669"/>
    <property type="project" value="TreeGrafter"/>
</dbReference>
<evidence type="ECO:0000259" key="6">
    <source>
        <dbReference type="PROSITE" id="PS50113"/>
    </source>
</evidence>
<feature type="modified residue" description="4-aspartylphosphate" evidence="4">
    <location>
        <position position="56"/>
    </location>
</feature>
<dbReference type="Pfam" id="PF08447">
    <property type="entry name" value="PAS_3"/>
    <property type="match status" value="1"/>
</dbReference>
<dbReference type="Proteomes" id="UP000253204">
    <property type="component" value="Unassembled WGS sequence"/>
</dbReference>
<proteinExistence type="predicted"/>
<evidence type="ECO:0000259" key="5">
    <source>
        <dbReference type="PROSITE" id="PS50110"/>
    </source>
</evidence>
<reference evidence="8 9" key="1">
    <citation type="submission" date="2018-07" db="EMBL/GenBank/DDBJ databases">
        <title>Halomonas rutogse sp. nov., isolated from Lake TangqianCo on Tibetan Plateau.</title>
        <authorList>
            <person name="Lu H."/>
            <person name="Xing P."/>
            <person name="Wu Q."/>
        </authorList>
    </citation>
    <scope>NUCLEOTIDE SEQUENCE [LARGE SCALE GENOMIC DNA]</scope>
    <source>
        <strain evidence="8 9">TQ8S</strain>
    </source>
</reference>
<comment type="cofactor">
    <cofactor evidence="1">
        <name>Mg(2+)</name>
        <dbReference type="ChEBI" id="CHEBI:18420"/>
    </cofactor>
</comment>
<dbReference type="InterPro" id="IPR043128">
    <property type="entry name" value="Rev_trsase/Diguanyl_cyclase"/>
</dbReference>
<evidence type="ECO:0000256" key="3">
    <source>
        <dbReference type="ARBA" id="ARBA00034247"/>
    </source>
</evidence>
<dbReference type="SMART" id="SM00267">
    <property type="entry name" value="GGDEF"/>
    <property type="match status" value="1"/>
</dbReference>
<evidence type="ECO:0000256" key="1">
    <source>
        <dbReference type="ARBA" id="ARBA00001946"/>
    </source>
</evidence>
<feature type="domain" description="GGDEF" evidence="7">
    <location>
        <begin position="298"/>
        <end position="432"/>
    </location>
</feature>
<dbReference type="InterPro" id="IPR000014">
    <property type="entry name" value="PAS"/>
</dbReference>
<dbReference type="GO" id="GO:0052621">
    <property type="term" value="F:diguanylate cyclase activity"/>
    <property type="evidence" value="ECO:0007669"/>
    <property type="project" value="UniProtKB-EC"/>
</dbReference>
<dbReference type="GO" id="GO:0043709">
    <property type="term" value="P:cell adhesion involved in single-species biofilm formation"/>
    <property type="evidence" value="ECO:0007669"/>
    <property type="project" value="TreeGrafter"/>
</dbReference>
<dbReference type="EC" id="2.7.7.65" evidence="2"/>
<dbReference type="NCBIfam" id="TIGR00229">
    <property type="entry name" value="sensory_box"/>
    <property type="match status" value="1"/>
</dbReference>
<dbReference type="InterPro" id="IPR011006">
    <property type="entry name" value="CheY-like_superfamily"/>
</dbReference>
<dbReference type="CDD" id="cd00130">
    <property type="entry name" value="PAS"/>
    <property type="match status" value="1"/>
</dbReference>
<evidence type="ECO:0000259" key="7">
    <source>
        <dbReference type="PROSITE" id="PS50887"/>
    </source>
</evidence>
<feature type="domain" description="Response regulatory" evidence="5">
    <location>
        <begin position="5"/>
        <end position="121"/>
    </location>
</feature>
<dbReference type="RefSeq" id="WP_114487234.1">
    <property type="nucleotide sequence ID" value="NZ_CBCSHM010000033.1"/>
</dbReference>
<name>A0A368U1I3_9GAMM</name>
<dbReference type="InterPro" id="IPR000160">
    <property type="entry name" value="GGDEF_dom"/>
</dbReference>
<dbReference type="SMART" id="SM00448">
    <property type="entry name" value="REC"/>
    <property type="match status" value="1"/>
</dbReference>
<comment type="caution">
    <text evidence="8">The sequence shown here is derived from an EMBL/GenBank/DDBJ whole genome shotgun (WGS) entry which is preliminary data.</text>
</comment>
<comment type="catalytic activity">
    <reaction evidence="3">
        <text>2 GTP = 3',3'-c-di-GMP + 2 diphosphate</text>
        <dbReference type="Rhea" id="RHEA:24898"/>
        <dbReference type="ChEBI" id="CHEBI:33019"/>
        <dbReference type="ChEBI" id="CHEBI:37565"/>
        <dbReference type="ChEBI" id="CHEBI:58805"/>
        <dbReference type="EC" id="2.7.7.65"/>
    </reaction>
</comment>
<keyword evidence="9" id="KW-1185">Reference proteome</keyword>
<accession>A0A368U1I3</accession>
<dbReference type="Pfam" id="PF00072">
    <property type="entry name" value="Response_reg"/>
    <property type="match status" value="1"/>
</dbReference>
<dbReference type="InterPro" id="IPR001789">
    <property type="entry name" value="Sig_transdc_resp-reg_receiver"/>
</dbReference>
<protein>
    <recommendedName>
        <fullName evidence="2">diguanylate cyclase</fullName>
        <ecNumber evidence="2">2.7.7.65</ecNumber>
    </recommendedName>
</protein>
<dbReference type="PANTHER" id="PTHR45138">
    <property type="entry name" value="REGULATORY COMPONENTS OF SENSORY TRANSDUCTION SYSTEM"/>
    <property type="match status" value="1"/>
</dbReference>
<dbReference type="OrthoDB" id="9776960at2"/>
<gene>
    <name evidence="8" type="ORF">DU506_12460</name>
</gene>
<dbReference type="SMART" id="SM00086">
    <property type="entry name" value="PAC"/>
    <property type="match status" value="1"/>
</dbReference>
<evidence type="ECO:0000256" key="4">
    <source>
        <dbReference type="PROSITE-ProRule" id="PRU00169"/>
    </source>
</evidence>
<dbReference type="PANTHER" id="PTHR45138:SF9">
    <property type="entry name" value="DIGUANYLATE CYCLASE DGCM-RELATED"/>
    <property type="match status" value="1"/>
</dbReference>
<dbReference type="InterPro" id="IPR000700">
    <property type="entry name" value="PAS-assoc_C"/>
</dbReference>
<dbReference type="InterPro" id="IPR001610">
    <property type="entry name" value="PAC"/>
</dbReference>
<dbReference type="SUPFAM" id="SSF55073">
    <property type="entry name" value="Nucleotide cyclase"/>
    <property type="match status" value="1"/>
</dbReference>
<dbReference type="InterPro" id="IPR050469">
    <property type="entry name" value="Diguanylate_Cyclase"/>
</dbReference>
<dbReference type="PROSITE" id="PS50110">
    <property type="entry name" value="RESPONSE_REGULATORY"/>
    <property type="match status" value="1"/>
</dbReference>
<feature type="domain" description="PAC" evidence="6">
    <location>
        <begin position="212"/>
        <end position="265"/>
    </location>
</feature>
<dbReference type="EMBL" id="QPIJ01000029">
    <property type="protein sequence ID" value="RCV89922.1"/>
    <property type="molecule type" value="Genomic_DNA"/>
</dbReference>
<dbReference type="SUPFAM" id="SSF55785">
    <property type="entry name" value="PYP-like sensor domain (PAS domain)"/>
    <property type="match status" value="1"/>
</dbReference>
<dbReference type="InterPro" id="IPR029787">
    <property type="entry name" value="Nucleotide_cyclase"/>
</dbReference>
<evidence type="ECO:0000256" key="2">
    <source>
        <dbReference type="ARBA" id="ARBA00012528"/>
    </source>
</evidence>
<dbReference type="Gene3D" id="3.30.70.270">
    <property type="match status" value="1"/>
</dbReference>
<dbReference type="Gene3D" id="3.30.450.20">
    <property type="entry name" value="PAS domain"/>
    <property type="match status" value="1"/>
</dbReference>
<dbReference type="AlphaFoldDB" id="A0A368U1I3"/>
<dbReference type="CDD" id="cd00156">
    <property type="entry name" value="REC"/>
    <property type="match status" value="1"/>
</dbReference>
<dbReference type="Pfam" id="PF00990">
    <property type="entry name" value="GGDEF"/>
    <property type="match status" value="1"/>
</dbReference>
<evidence type="ECO:0000313" key="8">
    <source>
        <dbReference type="EMBL" id="RCV89922.1"/>
    </source>
</evidence>
<dbReference type="GO" id="GO:1902201">
    <property type="term" value="P:negative regulation of bacterial-type flagellum-dependent cell motility"/>
    <property type="evidence" value="ECO:0007669"/>
    <property type="project" value="TreeGrafter"/>
</dbReference>
<dbReference type="InterPro" id="IPR035965">
    <property type="entry name" value="PAS-like_dom_sf"/>
</dbReference>
<evidence type="ECO:0000313" key="9">
    <source>
        <dbReference type="Proteomes" id="UP000253204"/>
    </source>
</evidence>
<keyword evidence="4" id="KW-0597">Phosphoprotein</keyword>
<sequence>MEPINVLLVEDDPGDAGIVHYTLKDSGAAHQLKWVESLAAMTTALEDFSPDIILLDLNLPDSTGIATVEAVRTRLTDVPTVVLTGHDDVDFALQTLEAGAQDYIVKGDIDASNLLRAIRYAISRAQMEKRLLLSEERMSAAIEGGNLGIWEWRMESDVLILCDRWLSRLGYTQGDLAVTQNRQWWHAQVHPLDAPDIERAIQAHGTGAAPTYQCEFRMRHRDGHWVWIFESGHIVERNAEGRPMRMVGVQQNITERKRLEEKLTELATLDTLTGLPNRRIFIETAAREYGHLLRRPDYSVGVLMLDIDHFKRVNDTYGHAAGDEVLRVFANTLTDELRVSDVLGRLGGEEFAVVLPDTDLAGATRAAEKLRCAIEAMRVPLEDGTLLRITVSIGATLMYPGDHRPDGALVRADKGLYLAKNSGRNRVCVHLHDAQPSDMPEED</sequence>
<organism evidence="8 9">
    <name type="scientific">Vreelandella rituensis</name>
    <dbReference type="NCBI Taxonomy" id="2282306"/>
    <lineage>
        <taxon>Bacteria</taxon>
        <taxon>Pseudomonadati</taxon>
        <taxon>Pseudomonadota</taxon>
        <taxon>Gammaproteobacteria</taxon>
        <taxon>Oceanospirillales</taxon>
        <taxon>Halomonadaceae</taxon>
        <taxon>Vreelandella</taxon>
    </lineage>
</organism>
<dbReference type="CDD" id="cd01949">
    <property type="entry name" value="GGDEF"/>
    <property type="match status" value="1"/>
</dbReference>
<dbReference type="FunFam" id="3.30.70.270:FF:000001">
    <property type="entry name" value="Diguanylate cyclase domain protein"/>
    <property type="match status" value="1"/>
</dbReference>
<dbReference type="SUPFAM" id="SSF52172">
    <property type="entry name" value="CheY-like"/>
    <property type="match status" value="1"/>
</dbReference>
<dbReference type="GO" id="GO:0000160">
    <property type="term" value="P:phosphorelay signal transduction system"/>
    <property type="evidence" value="ECO:0007669"/>
    <property type="project" value="InterPro"/>
</dbReference>
<dbReference type="PROSITE" id="PS50113">
    <property type="entry name" value="PAC"/>
    <property type="match status" value="1"/>
</dbReference>
<dbReference type="InterPro" id="IPR013655">
    <property type="entry name" value="PAS_fold_3"/>
</dbReference>
<dbReference type="Gene3D" id="3.40.50.2300">
    <property type="match status" value="1"/>
</dbReference>
<dbReference type="NCBIfam" id="TIGR00254">
    <property type="entry name" value="GGDEF"/>
    <property type="match status" value="1"/>
</dbReference>